<comment type="caution">
    <text evidence="1">The sequence shown here is derived from an EMBL/GenBank/DDBJ whole genome shotgun (WGS) entry which is preliminary data.</text>
</comment>
<protein>
    <recommendedName>
        <fullName evidence="3">Protein containing YHS domain protein</fullName>
    </recommendedName>
</protein>
<dbReference type="AlphaFoldDB" id="A0A2H0WM16"/>
<dbReference type="Pfam" id="PF18306">
    <property type="entry name" value="LDcluster4"/>
    <property type="match status" value="1"/>
</dbReference>
<evidence type="ECO:0008006" key="3">
    <source>
        <dbReference type="Google" id="ProtNLM"/>
    </source>
</evidence>
<dbReference type="Proteomes" id="UP000230353">
    <property type="component" value="Unassembled WGS sequence"/>
</dbReference>
<organism evidence="1 2">
    <name type="scientific">Candidatus Tagabacteria bacterium CG09_land_8_20_14_0_10_41_14</name>
    <dbReference type="NCBI Taxonomy" id="1975021"/>
    <lineage>
        <taxon>Bacteria</taxon>
        <taxon>Candidatus Tagaibacteriota</taxon>
    </lineage>
</organism>
<proteinExistence type="predicted"/>
<dbReference type="Gene3D" id="3.40.50.450">
    <property type="match status" value="1"/>
</dbReference>
<evidence type="ECO:0000313" key="1">
    <source>
        <dbReference type="EMBL" id="PIS13693.1"/>
    </source>
</evidence>
<accession>A0A2H0WM16</accession>
<dbReference type="InterPro" id="IPR041164">
    <property type="entry name" value="LDcluster4"/>
</dbReference>
<gene>
    <name evidence="1" type="ORF">COT67_00245</name>
</gene>
<evidence type="ECO:0000313" key="2">
    <source>
        <dbReference type="Proteomes" id="UP000230353"/>
    </source>
</evidence>
<name>A0A2H0WM16_9BACT</name>
<dbReference type="EMBL" id="PEZL01000005">
    <property type="protein sequence ID" value="PIS13693.1"/>
    <property type="molecule type" value="Genomic_DNA"/>
</dbReference>
<reference evidence="2" key="1">
    <citation type="submission" date="2017-09" db="EMBL/GenBank/DDBJ databases">
        <title>Depth-based differentiation of microbial function through sediment-hosted aquifers and enrichment of novel symbionts in the deep terrestrial subsurface.</title>
        <authorList>
            <person name="Probst A.J."/>
            <person name="Ladd B."/>
            <person name="Jarett J.K."/>
            <person name="Geller-Mcgrath D.E."/>
            <person name="Sieber C.M.K."/>
            <person name="Emerson J.B."/>
            <person name="Anantharaman K."/>
            <person name="Thomas B.C."/>
            <person name="Malmstrom R."/>
            <person name="Stieglmeier M."/>
            <person name="Klingl A."/>
            <person name="Woyke T."/>
            <person name="Ryan C.M."/>
            <person name="Banfield J.F."/>
        </authorList>
    </citation>
    <scope>NUCLEOTIDE SEQUENCE [LARGE SCALE GENOMIC DNA]</scope>
</reference>
<dbReference type="SUPFAM" id="SSF102405">
    <property type="entry name" value="MCP/YpsA-like"/>
    <property type="match status" value="1"/>
</dbReference>
<sequence length="192" mass="20690">MVKPGEKTYLKYKICVSGAAETGHCAAGTLEKSKQLGKEIVKHNAVLVNGATTGFPLWAAMGAQEAGGFTIGLSPASSEKEHINDYKLPVDYMDIIIYTGFGYAGRNLLLTRSSDAVIVGCGRIGTLNEFTVAFEDDKPIGILIDTGGTADMVKKIVDNSHRGPGKIIYESDPKLLVEKVLEMIKKEKIIEL</sequence>